<evidence type="ECO:0000313" key="3">
    <source>
        <dbReference type="Ensembl" id="ENSAPOP00000001743.1"/>
    </source>
</evidence>
<evidence type="ECO:0000259" key="2">
    <source>
        <dbReference type="PROSITE" id="PS50994"/>
    </source>
</evidence>
<dbReference type="GeneTree" id="ENSGT01000000214408"/>
<feature type="domain" description="Integrase catalytic" evidence="2">
    <location>
        <begin position="195"/>
        <end position="353"/>
    </location>
</feature>
<dbReference type="GO" id="GO:0003676">
    <property type="term" value="F:nucleic acid binding"/>
    <property type="evidence" value="ECO:0007669"/>
    <property type="project" value="InterPro"/>
</dbReference>
<dbReference type="FunFam" id="3.30.420.10:FF:000032">
    <property type="entry name" value="Retrovirus-related Pol polyprotein from transposon 297-like Protein"/>
    <property type="match status" value="1"/>
</dbReference>
<dbReference type="InterPro" id="IPR012337">
    <property type="entry name" value="RNaseH-like_sf"/>
</dbReference>
<accession>A0A3Q1EDR0</accession>
<dbReference type="GO" id="GO:0015074">
    <property type="term" value="P:DNA integration"/>
    <property type="evidence" value="ECO:0007669"/>
    <property type="project" value="InterPro"/>
</dbReference>
<dbReference type="Gene3D" id="1.10.340.70">
    <property type="match status" value="1"/>
</dbReference>
<dbReference type="PROSITE" id="PS50994">
    <property type="entry name" value="INTEGRASE"/>
    <property type="match status" value="1"/>
</dbReference>
<dbReference type="PANTHER" id="PTHR37984">
    <property type="entry name" value="PROTEIN CBG26694"/>
    <property type="match status" value="1"/>
</dbReference>
<dbReference type="STRING" id="80966.ENSAPOP00000001743"/>
<keyword evidence="4" id="KW-1185">Reference proteome</keyword>
<dbReference type="AlphaFoldDB" id="A0A3Q1EDR0"/>
<dbReference type="Pfam" id="PF00665">
    <property type="entry name" value="rve"/>
    <property type="match status" value="1"/>
</dbReference>
<reference evidence="3" key="1">
    <citation type="submission" date="2025-08" db="UniProtKB">
        <authorList>
            <consortium name="Ensembl"/>
        </authorList>
    </citation>
    <scope>IDENTIFICATION</scope>
</reference>
<name>A0A3Q1EDR0_9TELE</name>
<dbReference type="Gene3D" id="3.30.420.10">
    <property type="entry name" value="Ribonuclease H-like superfamily/Ribonuclease H"/>
    <property type="match status" value="1"/>
</dbReference>
<dbReference type="InterPro" id="IPR050951">
    <property type="entry name" value="Retrovirus_Pol_polyprotein"/>
</dbReference>
<reference evidence="3" key="2">
    <citation type="submission" date="2025-09" db="UniProtKB">
        <authorList>
            <consortium name="Ensembl"/>
        </authorList>
    </citation>
    <scope>IDENTIFICATION</scope>
</reference>
<protein>
    <recommendedName>
        <fullName evidence="1">Gypsy retrotransposon integrase-like protein 1</fullName>
    </recommendedName>
</protein>
<organism evidence="3 4">
    <name type="scientific">Acanthochromis polyacanthus</name>
    <name type="common">spiny chromis</name>
    <dbReference type="NCBI Taxonomy" id="80966"/>
    <lineage>
        <taxon>Eukaryota</taxon>
        <taxon>Metazoa</taxon>
        <taxon>Chordata</taxon>
        <taxon>Craniata</taxon>
        <taxon>Vertebrata</taxon>
        <taxon>Euteleostomi</taxon>
        <taxon>Actinopterygii</taxon>
        <taxon>Neopterygii</taxon>
        <taxon>Teleostei</taxon>
        <taxon>Neoteleostei</taxon>
        <taxon>Acanthomorphata</taxon>
        <taxon>Ovalentaria</taxon>
        <taxon>Pomacentridae</taxon>
        <taxon>Acanthochromis</taxon>
    </lineage>
</organism>
<dbReference type="PANTHER" id="PTHR37984:SF15">
    <property type="entry name" value="INTEGRASE CATALYTIC DOMAIN-CONTAINING PROTEIN"/>
    <property type="match status" value="1"/>
</dbReference>
<proteinExistence type="predicted"/>
<dbReference type="FunFam" id="1.10.340.70:FF:000001">
    <property type="entry name" value="Retrovirus-related Pol polyprotein from transposon gypsy-like Protein"/>
    <property type="match status" value="1"/>
</dbReference>
<sequence length="455" mass="52377">MSTLDPKLHDLPVQSYSVTNMTAQVCCSGKDTAAVQTIDSGMDMLQSTSTSQGNDIVAKQLSDPILSDVYEWVQQNRRPYLRHVKSTTQRKLWWQFPKLILYNDIFCRKAHTAPGQPVVYQVLIPTSLITETMNIFHGNPCSGHYSAERTFKKALSMCYWPSMRTDIDNFCDMCQTCEVYGKPVPKHRAPLQSIQAERPFQFVCTDVTELPLTSCGHKYVLVVQDHFTKYVNAFPMSDQKDATVAQLLCERYITEHGVPEELFSDQGRQYESDISHTMCQRLNIKKKRTSPYHPHGNGMVERFNRTLKEQLAKLVHQNGGEWDHYLSAVVLSFNSTPHSSTGYSPYFLAHGREPRDPANVELSMPIVSWSPQNYSSELVNRLDTAFQAVCCHREEQSLKREYYFNKRARLILINLEIWYGWMIPLHRERNLTQTGLDLTKLSHQTTMDLSTNSWI</sequence>
<dbReference type="InterPro" id="IPR041588">
    <property type="entry name" value="Integrase_H2C2"/>
</dbReference>
<evidence type="ECO:0000313" key="4">
    <source>
        <dbReference type="Proteomes" id="UP000257200"/>
    </source>
</evidence>
<dbReference type="InterPro" id="IPR036397">
    <property type="entry name" value="RNaseH_sf"/>
</dbReference>
<dbReference type="Pfam" id="PF17921">
    <property type="entry name" value="Integrase_H2C2"/>
    <property type="match status" value="1"/>
</dbReference>
<dbReference type="SUPFAM" id="SSF53098">
    <property type="entry name" value="Ribonuclease H-like"/>
    <property type="match status" value="1"/>
</dbReference>
<dbReference type="InParanoid" id="A0A3Q1EDR0"/>
<dbReference type="Proteomes" id="UP000257200">
    <property type="component" value="Unplaced"/>
</dbReference>
<evidence type="ECO:0000256" key="1">
    <source>
        <dbReference type="ARBA" id="ARBA00039658"/>
    </source>
</evidence>
<dbReference type="Ensembl" id="ENSAPOT00000014638.1">
    <property type="protein sequence ID" value="ENSAPOP00000001743.1"/>
    <property type="gene ID" value="ENSAPOG00000003065.1"/>
</dbReference>
<dbReference type="InterPro" id="IPR001584">
    <property type="entry name" value="Integrase_cat-core"/>
</dbReference>